<gene>
    <name evidence="1" type="ORF">L1F29_20055</name>
</gene>
<reference evidence="1" key="1">
    <citation type="submission" date="2022-01" db="EMBL/GenBank/DDBJ databases">
        <title>Paenibacillus spongiae sp. nov., isolated from marine sponge.</title>
        <authorList>
            <person name="Li Z."/>
            <person name="Zhang M."/>
        </authorList>
    </citation>
    <scope>NUCLEOTIDE SEQUENCE</scope>
    <source>
        <strain evidence="1">PHS-Z3</strain>
    </source>
</reference>
<sequence>MRDAVIAAITKASSRKSLYHFTRARNLPTIAYFDALMSSSKINPHAAGERRQEVHEVIYSGCAITINAHLRIPDQMMDASCTQEQFRTHLDRHVFFWPTWRDCQTMMESYARREPDERFAVLKFDAYPLLAACYSAVKLSKYDSGSSPRYPKHCNYKKSPRMFLPINIFNSQSKSNSPVPTKPSEIREILIEDQVMNVSRYLQAIYVEHDDDVPVRWRELAKHQADLRAEAIKQ</sequence>
<dbReference type="EMBL" id="CP091430">
    <property type="protein sequence ID" value="UVI27753.1"/>
    <property type="molecule type" value="Genomic_DNA"/>
</dbReference>
<dbReference type="InterPro" id="IPR054271">
    <property type="entry name" value="DUF7002"/>
</dbReference>
<evidence type="ECO:0000313" key="2">
    <source>
        <dbReference type="Proteomes" id="UP001057877"/>
    </source>
</evidence>
<evidence type="ECO:0000313" key="1">
    <source>
        <dbReference type="EMBL" id="UVI27753.1"/>
    </source>
</evidence>
<organism evidence="1 2">
    <name type="scientific">Paenibacillus spongiae</name>
    <dbReference type="NCBI Taxonomy" id="2909671"/>
    <lineage>
        <taxon>Bacteria</taxon>
        <taxon>Bacillati</taxon>
        <taxon>Bacillota</taxon>
        <taxon>Bacilli</taxon>
        <taxon>Bacillales</taxon>
        <taxon>Paenibacillaceae</taxon>
        <taxon>Paenibacillus</taxon>
    </lineage>
</organism>
<keyword evidence="2" id="KW-1185">Reference proteome</keyword>
<dbReference type="Pfam" id="PF22531">
    <property type="entry name" value="DUF7002"/>
    <property type="match status" value="1"/>
</dbReference>
<proteinExistence type="predicted"/>
<dbReference type="Proteomes" id="UP001057877">
    <property type="component" value="Chromosome"/>
</dbReference>
<protein>
    <recommendedName>
        <fullName evidence="3">DUF4433 domain-containing protein</fullName>
    </recommendedName>
</protein>
<name>A0ABY5S4T3_9BACL</name>
<dbReference type="RefSeq" id="WP_258383843.1">
    <property type="nucleotide sequence ID" value="NZ_CP091430.1"/>
</dbReference>
<accession>A0ABY5S4T3</accession>
<evidence type="ECO:0008006" key="3">
    <source>
        <dbReference type="Google" id="ProtNLM"/>
    </source>
</evidence>